<evidence type="ECO:0000313" key="2">
    <source>
        <dbReference type="EMBL" id="GAF86567.1"/>
    </source>
</evidence>
<name>X0TEH5_9ZZZZ</name>
<accession>X0TEH5</accession>
<proteinExistence type="predicted"/>
<keyword evidence="1" id="KW-1133">Transmembrane helix</keyword>
<reference evidence="2" key="1">
    <citation type="journal article" date="2014" name="Front. Microbiol.">
        <title>High frequency of phylogenetically diverse reductive dehalogenase-homologous genes in deep subseafloor sedimentary metagenomes.</title>
        <authorList>
            <person name="Kawai M."/>
            <person name="Futagami T."/>
            <person name="Toyoda A."/>
            <person name="Takaki Y."/>
            <person name="Nishi S."/>
            <person name="Hori S."/>
            <person name="Arai W."/>
            <person name="Tsubouchi T."/>
            <person name="Morono Y."/>
            <person name="Uchiyama I."/>
            <person name="Ito T."/>
            <person name="Fujiyama A."/>
            <person name="Inagaki F."/>
            <person name="Takami H."/>
        </authorList>
    </citation>
    <scope>NUCLEOTIDE SEQUENCE</scope>
    <source>
        <strain evidence="2">Expedition CK06-06</strain>
    </source>
</reference>
<sequence>MLALRPECTGTVARTYADRNYWVIQAIPSVFDAGHVLILLMGLYGTATRIAIRSLFTDETRDMIEDELNVRRGPDGYRYVIGSYERHVGKDTAKVHIGKSCAELSIPVELSVLSS</sequence>
<keyword evidence="1" id="KW-0472">Membrane</keyword>
<dbReference type="AlphaFoldDB" id="X0TEH5"/>
<protein>
    <submittedName>
        <fullName evidence="2">Uncharacterized protein</fullName>
    </submittedName>
</protein>
<gene>
    <name evidence="2" type="ORF">S01H1_26893</name>
</gene>
<keyword evidence="1" id="KW-0812">Transmembrane</keyword>
<comment type="caution">
    <text evidence="2">The sequence shown here is derived from an EMBL/GenBank/DDBJ whole genome shotgun (WGS) entry which is preliminary data.</text>
</comment>
<organism evidence="2">
    <name type="scientific">marine sediment metagenome</name>
    <dbReference type="NCBI Taxonomy" id="412755"/>
    <lineage>
        <taxon>unclassified sequences</taxon>
        <taxon>metagenomes</taxon>
        <taxon>ecological metagenomes</taxon>
    </lineage>
</organism>
<feature type="transmembrane region" description="Helical" evidence="1">
    <location>
        <begin position="22"/>
        <end position="44"/>
    </location>
</feature>
<dbReference type="EMBL" id="BARS01016334">
    <property type="protein sequence ID" value="GAF86567.1"/>
    <property type="molecule type" value="Genomic_DNA"/>
</dbReference>
<evidence type="ECO:0000256" key="1">
    <source>
        <dbReference type="SAM" id="Phobius"/>
    </source>
</evidence>